<dbReference type="GO" id="GO:0003677">
    <property type="term" value="F:DNA binding"/>
    <property type="evidence" value="ECO:0007669"/>
    <property type="project" value="UniProtKB-KW"/>
</dbReference>
<dbReference type="Gene3D" id="2.20.28.10">
    <property type="match status" value="1"/>
</dbReference>
<dbReference type="GO" id="GO:0005634">
    <property type="term" value="C:nucleus"/>
    <property type="evidence" value="ECO:0007669"/>
    <property type="project" value="UniProtKB-SubCell"/>
</dbReference>
<evidence type="ECO:0000313" key="4">
    <source>
        <dbReference type="Proteomes" id="UP000828390"/>
    </source>
</evidence>
<keyword evidence="4" id="KW-1185">Reference proteome</keyword>
<dbReference type="GO" id="GO:0005524">
    <property type="term" value="F:ATP binding"/>
    <property type="evidence" value="ECO:0007669"/>
    <property type="project" value="UniProtKB-KW"/>
</dbReference>
<reference evidence="3" key="1">
    <citation type="journal article" date="2019" name="bioRxiv">
        <title>The Genome of the Zebra Mussel, Dreissena polymorpha: A Resource for Invasive Species Research.</title>
        <authorList>
            <person name="McCartney M.A."/>
            <person name="Auch B."/>
            <person name="Kono T."/>
            <person name="Mallez S."/>
            <person name="Zhang Y."/>
            <person name="Obille A."/>
            <person name="Becker A."/>
            <person name="Abrahante J.E."/>
            <person name="Garbe J."/>
            <person name="Badalamenti J.P."/>
            <person name="Herman A."/>
            <person name="Mangelson H."/>
            <person name="Liachko I."/>
            <person name="Sullivan S."/>
            <person name="Sone E.D."/>
            <person name="Koren S."/>
            <person name="Silverstein K.A.T."/>
            <person name="Beckman K.B."/>
            <person name="Gohl D.M."/>
        </authorList>
    </citation>
    <scope>NUCLEOTIDE SEQUENCE</scope>
    <source>
        <strain evidence="3">Duluth1</strain>
        <tissue evidence="3">Whole animal</tissue>
    </source>
</reference>
<dbReference type="PRINTS" id="PR01663">
    <property type="entry name" value="MCMPROTEIN7"/>
</dbReference>
<keyword evidence="1" id="KW-0238">DNA-binding</keyword>
<proteinExistence type="inferred from homology"/>
<evidence type="ECO:0000259" key="2">
    <source>
        <dbReference type="Pfam" id="PF17207"/>
    </source>
</evidence>
<dbReference type="AlphaFoldDB" id="A0A9D4GZM2"/>
<dbReference type="Gene3D" id="2.40.50.140">
    <property type="entry name" value="Nucleic acid-binding proteins"/>
    <property type="match status" value="1"/>
</dbReference>
<keyword evidence="1" id="KW-0131">Cell cycle</keyword>
<dbReference type="GO" id="GO:0016787">
    <property type="term" value="F:hydrolase activity"/>
    <property type="evidence" value="ECO:0007669"/>
    <property type="project" value="UniProtKB-KW"/>
</dbReference>
<dbReference type="Proteomes" id="UP000828390">
    <property type="component" value="Unassembled WGS sequence"/>
</dbReference>
<dbReference type="Pfam" id="PF17207">
    <property type="entry name" value="MCM_OB"/>
    <property type="match status" value="1"/>
</dbReference>
<dbReference type="GO" id="GO:0003678">
    <property type="term" value="F:DNA helicase activity"/>
    <property type="evidence" value="ECO:0007669"/>
    <property type="project" value="UniProtKB-EC"/>
</dbReference>
<dbReference type="SUPFAM" id="SSF50249">
    <property type="entry name" value="Nucleic acid-binding proteins"/>
    <property type="match status" value="1"/>
</dbReference>
<organism evidence="3 4">
    <name type="scientific">Dreissena polymorpha</name>
    <name type="common">Zebra mussel</name>
    <name type="synonym">Mytilus polymorpha</name>
    <dbReference type="NCBI Taxonomy" id="45954"/>
    <lineage>
        <taxon>Eukaryota</taxon>
        <taxon>Metazoa</taxon>
        <taxon>Spiralia</taxon>
        <taxon>Lophotrochozoa</taxon>
        <taxon>Mollusca</taxon>
        <taxon>Bivalvia</taxon>
        <taxon>Autobranchia</taxon>
        <taxon>Heteroconchia</taxon>
        <taxon>Euheterodonta</taxon>
        <taxon>Imparidentia</taxon>
        <taxon>Neoheterodontei</taxon>
        <taxon>Myida</taxon>
        <taxon>Dreissenoidea</taxon>
        <taxon>Dreissenidae</taxon>
        <taxon>Dreissena</taxon>
    </lineage>
</organism>
<dbReference type="EMBL" id="JAIWYP010000005">
    <property type="protein sequence ID" value="KAH3826606.1"/>
    <property type="molecule type" value="Genomic_DNA"/>
</dbReference>
<dbReference type="GO" id="GO:0042555">
    <property type="term" value="C:MCM complex"/>
    <property type="evidence" value="ECO:0007669"/>
    <property type="project" value="InterPro"/>
</dbReference>
<comment type="similarity">
    <text evidence="1">Belongs to the MCM family.</text>
</comment>
<keyword evidence="1" id="KW-0067">ATP-binding</keyword>
<evidence type="ECO:0000256" key="1">
    <source>
        <dbReference type="RuleBase" id="RU365012"/>
    </source>
</evidence>
<dbReference type="InterPro" id="IPR012340">
    <property type="entry name" value="NA-bd_OB-fold"/>
</dbReference>
<comment type="caution">
    <text evidence="3">The sequence shown here is derived from an EMBL/GenBank/DDBJ whole genome shotgun (WGS) entry which is preliminary data.</text>
</comment>
<dbReference type="EC" id="3.6.4.12" evidence="1"/>
<sequence length="61" mass="6763">MREVKADCIGKLVNVKGIVTRATKVKPMMHVATYTCDTCGNETYQPVSCVVHEMKIEKCSS</sequence>
<protein>
    <recommendedName>
        <fullName evidence="1">DNA replication licensing factor MCM7</fullName>
        <ecNumber evidence="1">3.6.4.12</ecNumber>
    </recommendedName>
</protein>
<feature type="domain" description="MCM OB" evidence="2">
    <location>
        <begin position="1"/>
        <end position="50"/>
    </location>
</feature>
<reference evidence="3" key="2">
    <citation type="submission" date="2020-11" db="EMBL/GenBank/DDBJ databases">
        <authorList>
            <person name="McCartney M.A."/>
            <person name="Auch B."/>
            <person name="Kono T."/>
            <person name="Mallez S."/>
            <person name="Becker A."/>
            <person name="Gohl D.M."/>
            <person name="Silverstein K.A.T."/>
            <person name="Koren S."/>
            <person name="Bechman K.B."/>
            <person name="Herman A."/>
            <person name="Abrahante J.E."/>
            <person name="Garbe J."/>
        </authorList>
    </citation>
    <scope>NUCLEOTIDE SEQUENCE</scope>
    <source>
        <strain evidence="3">Duluth1</strain>
        <tissue evidence="3">Whole animal</tissue>
    </source>
</reference>
<keyword evidence="1" id="KW-0378">Hydrolase</keyword>
<keyword evidence="1" id="KW-0539">Nucleus</keyword>
<keyword evidence="1" id="KW-0547">Nucleotide-binding</keyword>
<keyword evidence="1" id="KW-0347">Helicase</keyword>
<name>A0A9D4GZM2_DREPO</name>
<evidence type="ECO:0000313" key="3">
    <source>
        <dbReference type="EMBL" id="KAH3826606.1"/>
    </source>
</evidence>
<comment type="subcellular location">
    <subcellularLocation>
        <location evidence="1">Nucleus</location>
    </subcellularLocation>
</comment>
<comment type="function">
    <text evidence="1">Acts as component of the MCM2-7 complex (MCM complex) which is the replicative helicase essential for 'once per cell cycle' DNA replication initiation and elongation in eukaryotic cells. The active ATPase sites in the MCM2-7 ring are formed through the interaction surfaces of two neighboring subunits such that a critical structure of a conserved arginine finger motif is provided in trans relative to the ATP-binding site of the Walker A box of the adjacent subunit. The six ATPase active sites, however, are likely to contribute differentially to the complex helicase activity.</text>
</comment>
<dbReference type="InterPro" id="IPR033762">
    <property type="entry name" value="MCM_OB"/>
</dbReference>
<gene>
    <name evidence="1" type="primary">MCM7</name>
    <name evidence="3" type="ORF">DPMN_128515</name>
</gene>
<keyword evidence="1" id="KW-0235">DNA replication</keyword>
<dbReference type="InterPro" id="IPR008050">
    <property type="entry name" value="MCM7"/>
</dbReference>
<dbReference type="GO" id="GO:0006270">
    <property type="term" value="P:DNA replication initiation"/>
    <property type="evidence" value="ECO:0007669"/>
    <property type="project" value="InterPro"/>
</dbReference>
<accession>A0A9D4GZM2</accession>
<comment type="catalytic activity">
    <reaction evidence="1">
        <text>ATP + H2O = ADP + phosphate + H(+)</text>
        <dbReference type="Rhea" id="RHEA:13065"/>
        <dbReference type="ChEBI" id="CHEBI:15377"/>
        <dbReference type="ChEBI" id="CHEBI:15378"/>
        <dbReference type="ChEBI" id="CHEBI:30616"/>
        <dbReference type="ChEBI" id="CHEBI:43474"/>
        <dbReference type="ChEBI" id="CHEBI:456216"/>
        <dbReference type="EC" id="3.6.4.12"/>
    </reaction>
</comment>